<evidence type="ECO:0000256" key="3">
    <source>
        <dbReference type="ARBA" id="ARBA00025596"/>
    </source>
</evidence>
<dbReference type="Gene3D" id="1.10.287.110">
    <property type="entry name" value="DnaJ domain"/>
    <property type="match status" value="1"/>
</dbReference>
<proteinExistence type="inferred from homology"/>
<evidence type="ECO:0000256" key="4">
    <source>
        <dbReference type="HAMAP-Rule" id="MF_00682"/>
    </source>
</evidence>
<organism evidence="7 8">
    <name type="scientific">Alkanindiges hydrocarboniclasticus</name>
    <dbReference type="NCBI Taxonomy" id="1907941"/>
    <lineage>
        <taxon>Bacteria</taxon>
        <taxon>Pseudomonadati</taxon>
        <taxon>Pseudomonadota</taxon>
        <taxon>Gammaproteobacteria</taxon>
        <taxon>Moraxellales</taxon>
        <taxon>Moraxellaceae</taxon>
        <taxon>Alkanindiges</taxon>
    </lineage>
</organism>
<dbReference type="GO" id="GO:0001671">
    <property type="term" value="F:ATPase activator activity"/>
    <property type="evidence" value="ECO:0007669"/>
    <property type="project" value="InterPro"/>
</dbReference>
<dbReference type="NCBIfam" id="TIGR00714">
    <property type="entry name" value="hscB"/>
    <property type="match status" value="1"/>
</dbReference>
<protein>
    <recommendedName>
        <fullName evidence="4">Co-chaperone protein HscB homolog</fullName>
    </recommendedName>
</protein>
<feature type="region of interest" description="Disordered" evidence="5">
    <location>
        <begin position="29"/>
        <end position="48"/>
    </location>
</feature>
<dbReference type="InterPro" id="IPR004640">
    <property type="entry name" value="HscB"/>
</dbReference>
<dbReference type="GO" id="GO:0051259">
    <property type="term" value="P:protein complex oligomerization"/>
    <property type="evidence" value="ECO:0007669"/>
    <property type="project" value="InterPro"/>
</dbReference>
<dbReference type="GO" id="GO:0044571">
    <property type="term" value="P:[2Fe-2S] cluster assembly"/>
    <property type="evidence" value="ECO:0007669"/>
    <property type="project" value="InterPro"/>
</dbReference>
<evidence type="ECO:0000313" key="7">
    <source>
        <dbReference type="EMBL" id="ONG38912.1"/>
    </source>
</evidence>
<dbReference type="PROSITE" id="PS50076">
    <property type="entry name" value="DNAJ_2"/>
    <property type="match status" value="1"/>
</dbReference>
<comment type="function">
    <text evidence="3 4">Co-chaperone involved in the maturation of iron-sulfur cluster-containing proteins. Seems to help targeting proteins to be folded toward HscA.</text>
</comment>
<comment type="similarity">
    <text evidence="1 4">Belongs to the HscB family.</text>
</comment>
<keyword evidence="8" id="KW-1185">Reference proteome</keyword>
<dbReference type="PANTHER" id="PTHR14021">
    <property type="entry name" value="IRON-SULFUR CLUSTER CO-CHAPERONE PROTEIN HSCB"/>
    <property type="match status" value="1"/>
</dbReference>
<feature type="domain" description="J" evidence="6">
    <location>
        <begin position="2"/>
        <end position="80"/>
    </location>
</feature>
<dbReference type="SUPFAM" id="SSF47144">
    <property type="entry name" value="HSC20 (HSCB), C-terminal oligomerisation domain"/>
    <property type="match status" value="1"/>
</dbReference>
<dbReference type="STRING" id="1907941.BKE30_10540"/>
<dbReference type="InterPro" id="IPR009073">
    <property type="entry name" value="HscB_oligo_C"/>
</dbReference>
<dbReference type="CDD" id="cd06257">
    <property type="entry name" value="DnaJ"/>
    <property type="match status" value="1"/>
</dbReference>
<dbReference type="OrthoDB" id="287587at2"/>
<dbReference type="HAMAP" id="MF_00682">
    <property type="entry name" value="HscB"/>
    <property type="match status" value="1"/>
</dbReference>
<dbReference type="SUPFAM" id="SSF46565">
    <property type="entry name" value="Chaperone J-domain"/>
    <property type="match status" value="1"/>
</dbReference>
<dbReference type="InterPro" id="IPR036869">
    <property type="entry name" value="J_dom_sf"/>
</dbReference>
<dbReference type="InterPro" id="IPR036386">
    <property type="entry name" value="HscB_C_sf"/>
</dbReference>
<evidence type="ECO:0000313" key="8">
    <source>
        <dbReference type="Proteomes" id="UP000192132"/>
    </source>
</evidence>
<evidence type="ECO:0000256" key="5">
    <source>
        <dbReference type="SAM" id="MobiDB-lite"/>
    </source>
</evidence>
<dbReference type="PANTHER" id="PTHR14021:SF15">
    <property type="entry name" value="IRON-SULFUR CLUSTER CO-CHAPERONE PROTEIN HSCB"/>
    <property type="match status" value="1"/>
</dbReference>
<dbReference type="GO" id="GO:0051087">
    <property type="term" value="F:protein-folding chaperone binding"/>
    <property type="evidence" value="ECO:0007669"/>
    <property type="project" value="InterPro"/>
</dbReference>
<dbReference type="InterPro" id="IPR001623">
    <property type="entry name" value="DnaJ_domain"/>
</dbReference>
<dbReference type="EMBL" id="MLCN01000028">
    <property type="protein sequence ID" value="ONG38912.1"/>
    <property type="molecule type" value="Genomic_DNA"/>
</dbReference>
<dbReference type="Gene3D" id="1.20.1280.20">
    <property type="entry name" value="HscB, C-terminal domain"/>
    <property type="match status" value="1"/>
</dbReference>
<feature type="compositionally biased region" description="Basic and acidic residues" evidence="5">
    <location>
        <begin position="32"/>
        <end position="42"/>
    </location>
</feature>
<reference evidence="7 8" key="1">
    <citation type="submission" date="2016-10" db="EMBL/GenBank/DDBJ databases">
        <title>Draft Genome sequence of Alkanindiges sp. strain H1.</title>
        <authorList>
            <person name="Subhash Y."/>
            <person name="Lee S."/>
        </authorList>
    </citation>
    <scope>NUCLEOTIDE SEQUENCE [LARGE SCALE GENOMIC DNA]</scope>
    <source>
        <strain evidence="7 8">H1</strain>
    </source>
</reference>
<sequence>MTYFELFDISPSFDVDLTHLKAKYRQLQQQYHPDRQHSDHNADQPLDQNNNQALQQSSQINQAYQTLIHADSRAAYLLKLNKQDGGLENSIGDMDFLQHALELREQLEEATTTEQLDSLRVEVTQWLQSLSREFRIDLEEQDWLDARDTTRKLRFIQRVLLDIDKAEDRFDDFASEDLDAAFDDEL</sequence>
<evidence type="ECO:0000256" key="1">
    <source>
        <dbReference type="ARBA" id="ARBA00010476"/>
    </source>
</evidence>
<gene>
    <name evidence="4" type="primary">hscB</name>
    <name evidence="7" type="ORF">BKE30_10540</name>
</gene>
<name>A0A1S8CSE8_9GAMM</name>
<dbReference type="Proteomes" id="UP000192132">
    <property type="component" value="Unassembled WGS sequence"/>
</dbReference>
<dbReference type="Pfam" id="PF00226">
    <property type="entry name" value="DnaJ"/>
    <property type="match status" value="1"/>
</dbReference>
<dbReference type="AlphaFoldDB" id="A0A1S8CSE8"/>
<dbReference type="SMART" id="SM00271">
    <property type="entry name" value="DnaJ"/>
    <property type="match status" value="1"/>
</dbReference>
<dbReference type="GO" id="GO:0006457">
    <property type="term" value="P:protein folding"/>
    <property type="evidence" value="ECO:0007669"/>
    <property type="project" value="UniProtKB-UniRule"/>
</dbReference>
<dbReference type="Pfam" id="PF07743">
    <property type="entry name" value="HSCB_C"/>
    <property type="match status" value="1"/>
</dbReference>
<evidence type="ECO:0000259" key="6">
    <source>
        <dbReference type="PROSITE" id="PS50076"/>
    </source>
</evidence>
<comment type="subunit">
    <text evidence="4">Interacts with HscA and stimulates its ATPase activity.</text>
</comment>
<dbReference type="RefSeq" id="WP_076878566.1">
    <property type="nucleotide sequence ID" value="NZ_MLCN01000028.1"/>
</dbReference>
<accession>A0A1S8CSE8</accession>
<comment type="caution">
    <text evidence="7">The sequence shown here is derived from an EMBL/GenBank/DDBJ whole genome shotgun (WGS) entry which is preliminary data.</text>
</comment>
<keyword evidence="2 4" id="KW-0143">Chaperone</keyword>
<evidence type="ECO:0000256" key="2">
    <source>
        <dbReference type="ARBA" id="ARBA00023186"/>
    </source>
</evidence>